<dbReference type="GO" id="GO:0006749">
    <property type="term" value="P:glutathione metabolic process"/>
    <property type="evidence" value="ECO:0007669"/>
    <property type="project" value="TreeGrafter"/>
</dbReference>
<name>A0A5M3MJE2_CONPW</name>
<reference evidence="3" key="1">
    <citation type="journal article" date="2012" name="Science">
        <title>The Paleozoic origin of enzymatic lignin decomposition reconstructed from 31 fungal genomes.</title>
        <authorList>
            <person name="Floudas D."/>
            <person name="Binder M."/>
            <person name="Riley R."/>
            <person name="Barry K."/>
            <person name="Blanchette R.A."/>
            <person name="Henrissat B."/>
            <person name="Martinez A.T."/>
            <person name="Otillar R."/>
            <person name="Spatafora J.W."/>
            <person name="Yadav J.S."/>
            <person name="Aerts A."/>
            <person name="Benoit I."/>
            <person name="Boyd A."/>
            <person name="Carlson A."/>
            <person name="Copeland A."/>
            <person name="Coutinho P.M."/>
            <person name="de Vries R.P."/>
            <person name="Ferreira P."/>
            <person name="Findley K."/>
            <person name="Foster B."/>
            <person name="Gaskell J."/>
            <person name="Glotzer D."/>
            <person name="Gorecki P."/>
            <person name="Heitman J."/>
            <person name="Hesse C."/>
            <person name="Hori C."/>
            <person name="Igarashi K."/>
            <person name="Jurgens J.A."/>
            <person name="Kallen N."/>
            <person name="Kersten P."/>
            <person name="Kohler A."/>
            <person name="Kuees U."/>
            <person name="Kumar T.K.A."/>
            <person name="Kuo A."/>
            <person name="LaButti K."/>
            <person name="Larrondo L.F."/>
            <person name="Lindquist E."/>
            <person name="Ling A."/>
            <person name="Lombard V."/>
            <person name="Lucas S."/>
            <person name="Lundell T."/>
            <person name="Martin R."/>
            <person name="McLaughlin D.J."/>
            <person name="Morgenstern I."/>
            <person name="Morin E."/>
            <person name="Murat C."/>
            <person name="Nagy L.G."/>
            <person name="Nolan M."/>
            <person name="Ohm R.A."/>
            <person name="Patyshakuliyeva A."/>
            <person name="Rokas A."/>
            <person name="Ruiz-Duenas F.J."/>
            <person name="Sabat G."/>
            <person name="Salamov A."/>
            <person name="Samejima M."/>
            <person name="Schmutz J."/>
            <person name="Slot J.C."/>
            <person name="St John F."/>
            <person name="Stenlid J."/>
            <person name="Sun H."/>
            <person name="Sun S."/>
            <person name="Syed K."/>
            <person name="Tsang A."/>
            <person name="Wiebenga A."/>
            <person name="Young D."/>
            <person name="Pisabarro A."/>
            <person name="Eastwood D.C."/>
            <person name="Martin F."/>
            <person name="Cullen D."/>
            <person name="Grigoriev I.V."/>
            <person name="Hibbett D.S."/>
        </authorList>
    </citation>
    <scope>NUCLEOTIDE SEQUENCE [LARGE SCALE GENOMIC DNA]</scope>
    <source>
        <strain evidence="3">RWD-64-598 SS2</strain>
    </source>
</reference>
<dbReference type="Pfam" id="PF13417">
    <property type="entry name" value="GST_N_3"/>
    <property type="match status" value="1"/>
</dbReference>
<dbReference type="InterPro" id="IPR036282">
    <property type="entry name" value="Glutathione-S-Trfase_C_sf"/>
</dbReference>
<evidence type="ECO:0000313" key="2">
    <source>
        <dbReference type="EMBL" id="EIW78914.1"/>
    </source>
</evidence>
<dbReference type="Gene3D" id="3.40.30.10">
    <property type="entry name" value="Glutaredoxin"/>
    <property type="match status" value="1"/>
</dbReference>
<organism evidence="2 3">
    <name type="scientific">Coniophora puteana (strain RWD-64-598)</name>
    <name type="common">Brown rot fungus</name>
    <dbReference type="NCBI Taxonomy" id="741705"/>
    <lineage>
        <taxon>Eukaryota</taxon>
        <taxon>Fungi</taxon>
        <taxon>Dikarya</taxon>
        <taxon>Basidiomycota</taxon>
        <taxon>Agaricomycotina</taxon>
        <taxon>Agaricomycetes</taxon>
        <taxon>Agaricomycetidae</taxon>
        <taxon>Boletales</taxon>
        <taxon>Coniophorineae</taxon>
        <taxon>Coniophoraceae</taxon>
        <taxon>Coniophora</taxon>
    </lineage>
</organism>
<dbReference type="AlphaFoldDB" id="A0A5M3MJE2"/>
<evidence type="ECO:0000313" key="3">
    <source>
        <dbReference type="Proteomes" id="UP000053558"/>
    </source>
</evidence>
<dbReference type="GO" id="GO:0004364">
    <property type="term" value="F:glutathione transferase activity"/>
    <property type="evidence" value="ECO:0007669"/>
    <property type="project" value="TreeGrafter"/>
</dbReference>
<dbReference type="Proteomes" id="UP000053558">
    <property type="component" value="Unassembled WGS sequence"/>
</dbReference>
<proteinExistence type="predicted"/>
<dbReference type="PANTHER" id="PTHR42673">
    <property type="entry name" value="MALEYLACETOACETATE ISOMERASE"/>
    <property type="match status" value="1"/>
</dbReference>
<gene>
    <name evidence="2" type="ORF">CONPUDRAFT_106918</name>
</gene>
<accession>A0A5M3MJE2</accession>
<dbReference type="RefSeq" id="XP_007770668.1">
    <property type="nucleotide sequence ID" value="XM_007772478.1"/>
</dbReference>
<dbReference type="InterPro" id="IPR036249">
    <property type="entry name" value="Thioredoxin-like_sf"/>
</dbReference>
<evidence type="ECO:0000259" key="1">
    <source>
        <dbReference type="PROSITE" id="PS50404"/>
    </source>
</evidence>
<dbReference type="KEGG" id="cput:CONPUDRAFT_106918"/>
<dbReference type="PANTHER" id="PTHR42673:SF4">
    <property type="entry name" value="MALEYLACETOACETATE ISOMERASE"/>
    <property type="match status" value="1"/>
</dbReference>
<sequence>MTVTKITLFDIPTTLPVPTSPNTWKVRIALNFKGLHYTTRWVETADIETVCRQLGIPPTSTSPSGAPKYTLPALIDETRSTVKLSDSTPIIAYLESTYPDPDPRRALYPADTRALQALFEAHVAQRITARLIPVMVMHMYDKKTPRDRVDFRRRMEAAFGKPLEDIELKGNAREEAWRELEGAFDELAVYKEKSGGVYFTGGQFSVADLTLVGIILAMRYDSPDEAWPKLQEWNKGEWKRYMDAFEEYLLVR</sequence>
<dbReference type="Pfam" id="PF22041">
    <property type="entry name" value="GST_C_7"/>
    <property type="match status" value="1"/>
</dbReference>
<feature type="domain" description="GST N-terminal" evidence="1">
    <location>
        <begin position="10"/>
        <end position="102"/>
    </location>
</feature>
<comment type="caution">
    <text evidence="2">The sequence shown here is derived from an EMBL/GenBank/DDBJ whole genome shotgun (WGS) entry which is preliminary data.</text>
</comment>
<dbReference type="SUPFAM" id="SSF47616">
    <property type="entry name" value="GST C-terminal domain-like"/>
    <property type="match status" value="1"/>
</dbReference>
<dbReference type="OrthoDB" id="4951845at2759"/>
<dbReference type="GeneID" id="19198618"/>
<dbReference type="CDD" id="cd00299">
    <property type="entry name" value="GST_C_family"/>
    <property type="match status" value="1"/>
</dbReference>
<dbReference type="EMBL" id="JH711581">
    <property type="protein sequence ID" value="EIW78914.1"/>
    <property type="molecule type" value="Genomic_DNA"/>
</dbReference>
<dbReference type="GO" id="GO:0016034">
    <property type="term" value="F:maleylacetoacetate isomerase activity"/>
    <property type="evidence" value="ECO:0007669"/>
    <property type="project" value="TreeGrafter"/>
</dbReference>
<dbReference type="PROSITE" id="PS50404">
    <property type="entry name" value="GST_NTER"/>
    <property type="match status" value="1"/>
</dbReference>
<dbReference type="Gene3D" id="1.20.1050.10">
    <property type="match status" value="1"/>
</dbReference>
<dbReference type="InterPro" id="IPR054416">
    <property type="entry name" value="GST_UstS-like_C"/>
</dbReference>
<keyword evidence="3" id="KW-1185">Reference proteome</keyword>
<dbReference type="OMA" id="AWARICA"/>
<dbReference type="GO" id="GO:0006559">
    <property type="term" value="P:L-phenylalanine catabolic process"/>
    <property type="evidence" value="ECO:0007669"/>
    <property type="project" value="TreeGrafter"/>
</dbReference>
<protein>
    <recommendedName>
        <fullName evidence="1">GST N-terminal domain-containing protein</fullName>
    </recommendedName>
</protein>
<dbReference type="SUPFAM" id="SSF52833">
    <property type="entry name" value="Thioredoxin-like"/>
    <property type="match status" value="1"/>
</dbReference>
<dbReference type="InterPro" id="IPR004045">
    <property type="entry name" value="Glutathione_S-Trfase_N"/>
</dbReference>